<reference evidence="7" key="1">
    <citation type="journal article" date="2020" name="Stud. Mycol.">
        <title>101 Dothideomycetes genomes: a test case for predicting lifestyles and emergence of pathogens.</title>
        <authorList>
            <person name="Haridas S."/>
            <person name="Albert R."/>
            <person name="Binder M."/>
            <person name="Bloem J."/>
            <person name="Labutti K."/>
            <person name="Salamov A."/>
            <person name="Andreopoulos B."/>
            <person name="Baker S."/>
            <person name="Barry K."/>
            <person name="Bills G."/>
            <person name="Bluhm B."/>
            <person name="Cannon C."/>
            <person name="Castanera R."/>
            <person name="Culley D."/>
            <person name="Daum C."/>
            <person name="Ezra D."/>
            <person name="Gonzalez J."/>
            <person name="Henrissat B."/>
            <person name="Kuo A."/>
            <person name="Liang C."/>
            <person name="Lipzen A."/>
            <person name="Lutzoni F."/>
            <person name="Magnuson J."/>
            <person name="Mondo S."/>
            <person name="Nolan M."/>
            <person name="Ohm R."/>
            <person name="Pangilinan J."/>
            <person name="Park H.-J."/>
            <person name="Ramirez L."/>
            <person name="Alfaro M."/>
            <person name="Sun H."/>
            <person name="Tritt A."/>
            <person name="Yoshinaga Y."/>
            <person name="Zwiers L.-H."/>
            <person name="Turgeon B."/>
            <person name="Goodwin S."/>
            <person name="Spatafora J."/>
            <person name="Crous P."/>
            <person name="Grigoriev I."/>
        </authorList>
    </citation>
    <scope>NUCLEOTIDE SEQUENCE</scope>
    <source>
        <strain evidence="7">CBS 260.36</strain>
    </source>
</reference>
<dbReference type="PROSITE" id="PS50082">
    <property type="entry name" value="WD_REPEATS_2"/>
    <property type="match status" value="3"/>
</dbReference>
<dbReference type="SUPFAM" id="SSF50978">
    <property type="entry name" value="WD40 repeat-like"/>
    <property type="match status" value="1"/>
</dbReference>
<keyword evidence="2 5" id="KW-0853">WD repeat</keyword>
<feature type="compositionally biased region" description="Polar residues" evidence="6">
    <location>
        <begin position="188"/>
        <end position="197"/>
    </location>
</feature>
<evidence type="ECO:0000256" key="2">
    <source>
        <dbReference type="ARBA" id="ARBA00022574"/>
    </source>
</evidence>
<feature type="region of interest" description="Disordered" evidence="6">
    <location>
        <begin position="186"/>
        <end position="217"/>
    </location>
</feature>
<dbReference type="SMART" id="SM00320">
    <property type="entry name" value="WD40"/>
    <property type="match status" value="6"/>
</dbReference>
<dbReference type="AlphaFoldDB" id="A0A9P4MKX9"/>
<comment type="subcellular location">
    <subcellularLocation>
        <location evidence="1">Nucleus</location>
    </subcellularLocation>
</comment>
<dbReference type="PROSITE" id="PS50294">
    <property type="entry name" value="WD_REPEATS_REGION"/>
    <property type="match status" value="2"/>
</dbReference>
<evidence type="ECO:0000313" key="7">
    <source>
        <dbReference type="EMBL" id="KAF2156792.1"/>
    </source>
</evidence>
<dbReference type="GO" id="GO:0034511">
    <property type="term" value="F:U3 snoRNA binding"/>
    <property type="evidence" value="ECO:0007669"/>
    <property type="project" value="InterPro"/>
</dbReference>
<keyword evidence="8" id="KW-1185">Reference proteome</keyword>
<protein>
    <submittedName>
        <fullName evidence="7">WD40 repeat-like protein</fullName>
    </submittedName>
</protein>
<comment type="caution">
    <text evidence="7">The sequence shown here is derived from an EMBL/GenBank/DDBJ whole genome shotgun (WGS) entry which is preliminary data.</text>
</comment>
<evidence type="ECO:0000256" key="1">
    <source>
        <dbReference type="ARBA" id="ARBA00004123"/>
    </source>
</evidence>
<evidence type="ECO:0000256" key="6">
    <source>
        <dbReference type="SAM" id="MobiDB-lite"/>
    </source>
</evidence>
<keyword evidence="4" id="KW-0539">Nucleus</keyword>
<dbReference type="GO" id="GO:0032040">
    <property type="term" value="C:small-subunit processome"/>
    <property type="evidence" value="ECO:0007669"/>
    <property type="project" value="TreeGrafter"/>
</dbReference>
<feature type="compositionally biased region" description="Acidic residues" evidence="6">
    <location>
        <begin position="67"/>
        <end position="79"/>
    </location>
</feature>
<dbReference type="InterPro" id="IPR039241">
    <property type="entry name" value="Rrp9-like"/>
</dbReference>
<organism evidence="7 8">
    <name type="scientific">Myriangium duriaei CBS 260.36</name>
    <dbReference type="NCBI Taxonomy" id="1168546"/>
    <lineage>
        <taxon>Eukaryota</taxon>
        <taxon>Fungi</taxon>
        <taxon>Dikarya</taxon>
        <taxon>Ascomycota</taxon>
        <taxon>Pezizomycotina</taxon>
        <taxon>Dothideomycetes</taxon>
        <taxon>Dothideomycetidae</taxon>
        <taxon>Myriangiales</taxon>
        <taxon>Myriangiaceae</taxon>
        <taxon>Myriangium</taxon>
    </lineage>
</organism>
<dbReference type="Gene3D" id="2.130.10.10">
    <property type="entry name" value="YVTN repeat-like/Quinoprotein amine dehydrogenase"/>
    <property type="match status" value="1"/>
</dbReference>
<evidence type="ECO:0000256" key="4">
    <source>
        <dbReference type="ARBA" id="ARBA00023242"/>
    </source>
</evidence>
<evidence type="ECO:0000256" key="3">
    <source>
        <dbReference type="ARBA" id="ARBA00022737"/>
    </source>
</evidence>
<evidence type="ECO:0000256" key="5">
    <source>
        <dbReference type="PROSITE-ProRule" id="PRU00221"/>
    </source>
</evidence>
<dbReference type="PANTHER" id="PTHR19865">
    <property type="entry name" value="U3 SMALL NUCLEOLAR RNA INTERACTING PROTEIN 2"/>
    <property type="match status" value="1"/>
</dbReference>
<dbReference type="OrthoDB" id="189968at2759"/>
<dbReference type="InterPro" id="IPR019775">
    <property type="entry name" value="WD40_repeat_CS"/>
</dbReference>
<dbReference type="InterPro" id="IPR015943">
    <property type="entry name" value="WD40/YVTN_repeat-like_dom_sf"/>
</dbReference>
<feature type="repeat" description="WD" evidence="5">
    <location>
        <begin position="260"/>
        <end position="301"/>
    </location>
</feature>
<name>A0A9P4MKX9_9PEZI</name>
<gene>
    <name evidence="7" type="ORF">K461DRAFT_272875</name>
</gene>
<dbReference type="InterPro" id="IPR020472">
    <property type="entry name" value="WD40_PAC1"/>
</dbReference>
<dbReference type="Proteomes" id="UP000799439">
    <property type="component" value="Unassembled WGS sequence"/>
</dbReference>
<feature type="region of interest" description="Disordered" evidence="6">
    <location>
        <begin position="1"/>
        <end position="82"/>
    </location>
</feature>
<evidence type="ECO:0000313" key="8">
    <source>
        <dbReference type="Proteomes" id="UP000799439"/>
    </source>
</evidence>
<feature type="repeat" description="WD" evidence="5">
    <location>
        <begin position="218"/>
        <end position="259"/>
    </location>
</feature>
<keyword evidence="3" id="KW-0677">Repeat</keyword>
<accession>A0A9P4MKX9</accession>
<dbReference type="PANTHER" id="PTHR19865:SF0">
    <property type="entry name" value="U3 SMALL NUCLEOLAR RNA-INTERACTING PROTEIN 2"/>
    <property type="match status" value="1"/>
</dbReference>
<dbReference type="InterPro" id="IPR001680">
    <property type="entry name" value="WD40_rpt"/>
</dbReference>
<sequence length="568" mass="63837">MSSFFTRPASERKRKRHEDGVAPRRSGRKPTTARTSKKQRQERDESISGSDSDDVDERFEESSNTIDAEESSEEDEDEDATARRTKLANRYLENTRNEILAEGFDAKDIDNELLAQRMGERLKEDTAESKGRLYRWIAEEYAMNGARKAQFSNGSGVLTGVAVCHPFVYTVSKDLRLSKWQLPAKDVPTTNSESQRSAKPKLIASTRGDRSKKRDPRYEQHTAEIYCVAASADGKYVATGGKDKKLVVWDATTLKPLRAFSMHRDAIMSLCFRRGTNQLFTASRDRTIKVWSLNELAYVETLYGHQDEILDIASLNQEHCVTAGARDKTARYWKVVEENQLVFRGGGGSNSLWKKGRHDEVQNGEVDHIDHVERKFFHEGSTDRIIMIDEDTFVTGSDNGGISLWNVHKKKPVFTYPLAHGIEEPQTLEEISAETLPDSTAIPEPQPRWITALASIPYSNIFFSGSWDGHIRAWKISEDRRRIESSGAIAAQNGGIPGDVLYNSINGVYDEEVSIEGCVNDIAVYEMGKNGKDGIGLVAVAGKEHRLGRWKGIKGRNTSVVFQIPKKR</sequence>
<feature type="repeat" description="WD" evidence="5">
    <location>
        <begin position="302"/>
        <end position="343"/>
    </location>
</feature>
<dbReference type="PRINTS" id="PR00320">
    <property type="entry name" value="GPROTEINBRPT"/>
</dbReference>
<dbReference type="Pfam" id="PF00400">
    <property type="entry name" value="WD40"/>
    <property type="match status" value="4"/>
</dbReference>
<proteinExistence type="predicted"/>
<dbReference type="PROSITE" id="PS00678">
    <property type="entry name" value="WD_REPEATS_1"/>
    <property type="match status" value="1"/>
</dbReference>
<dbReference type="InterPro" id="IPR036322">
    <property type="entry name" value="WD40_repeat_dom_sf"/>
</dbReference>
<dbReference type="EMBL" id="ML996081">
    <property type="protein sequence ID" value="KAF2156792.1"/>
    <property type="molecule type" value="Genomic_DNA"/>
</dbReference>